<reference evidence="2" key="1">
    <citation type="submission" date="2025-08" db="UniProtKB">
        <authorList>
            <consortium name="RefSeq"/>
        </authorList>
    </citation>
    <scope>IDENTIFICATION</scope>
    <source>
        <tissue evidence="2">Gonads</tissue>
    </source>
</reference>
<dbReference type="PANTHER" id="PTHR31511">
    <property type="entry name" value="PROTEIN CBG23764"/>
    <property type="match status" value="1"/>
</dbReference>
<dbReference type="InParanoid" id="A0A6J2XLV4"/>
<gene>
    <name evidence="2" type="primary">LOC115879548</name>
</gene>
<proteinExistence type="predicted"/>
<dbReference type="Proteomes" id="UP000504635">
    <property type="component" value="Unplaced"/>
</dbReference>
<dbReference type="PANTHER" id="PTHR31511:SF12">
    <property type="entry name" value="RHO TERMINATION FACTOR N-TERMINAL DOMAIN-CONTAINING PROTEIN"/>
    <property type="match status" value="1"/>
</dbReference>
<sequence length="198" mass="22506">MEVFGSYILPSTENYSSEKSFNTANQIIDGSSDLDEKYLWFVEKLMTQASEFLEKDSGWALQKIMYLEINVNKFNPIGGSSFVELPAPIRRKEAVVNVRNMDQYCFPWAITSALCPPNSKIAELSSYPHFSTLLNIAGLDFPVNLRDIKTFEQLNNISVNVYGLESKIDNNKIVCEVVGPLRYTERKLVVHVNLLLLK</sequence>
<name>A0A6J2XLV4_SITOR</name>
<dbReference type="RefSeq" id="XP_030752302.1">
    <property type="nucleotide sequence ID" value="XM_030896442.1"/>
</dbReference>
<dbReference type="KEGG" id="soy:115879548"/>
<keyword evidence="1" id="KW-1185">Reference proteome</keyword>
<accession>A0A6J2XLV4</accession>
<evidence type="ECO:0000313" key="1">
    <source>
        <dbReference type="Proteomes" id="UP000504635"/>
    </source>
</evidence>
<dbReference type="GeneID" id="115879548"/>
<organism evidence="1 2">
    <name type="scientific">Sitophilus oryzae</name>
    <name type="common">Rice weevil</name>
    <name type="synonym">Curculio oryzae</name>
    <dbReference type="NCBI Taxonomy" id="7048"/>
    <lineage>
        <taxon>Eukaryota</taxon>
        <taxon>Metazoa</taxon>
        <taxon>Ecdysozoa</taxon>
        <taxon>Arthropoda</taxon>
        <taxon>Hexapoda</taxon>
        <taxon>Insecta</taxon>
        <taxon>Pterygota</taxon>
        <taxon>Neoptera</taxon>
        <taxon>Endopterygota</taxon>
        <taxon>Coleoptera</taxon>
        <taxon>Polyphaga</taxon>
        <taxon>Cucujiformia</taxon>
        <taxon>Curculionidae</taxon>
        <taxon>Dryophthorinae</taxon>
        <taxon>Sitophilus</taxon>
    </lineage>
</organism>
<evidence type="ECO:0000313" key="2">
    <source>
        <dbReference type="RefSeq" id="XP_030752302.1"/>
    </source>
</evidence>
<dbReference type="OrthoDB" id="2419425at2759"/>
<protein>
    <submittedName>
        <fullName evidence="2">Uncharacterized protein LOC115879548</fullName>
    </submittedName>
</protein>
<dbReference type="AlphaFoldDB" id="A0A6J2XLV4"/>